<evidence type="ECO:0008006" key="3">
    <source>
        <dbReference type="Google" id="ProtNLM"/>
    </source>
</evidence>
<accession>A0ABR3RUQ6</accession>
<gene>
    <name evidence="1" type="ORF">SLS60_002937</name>
</gene>
<sequence>MQPIAQLTFPLPTAGHGAMRPTKTKLVLSCVKNFFVQTVSSKVRSLVPKKPQYLPIYSATTLPGLPKELIQLIASFLPPHEEALLILTCKVLLHTLGTHSWLIVSSLVKERKIFMHLLERDLPNYYAYYYHLRRKLPYSYPSNLLQNSTRHYMTDRDWLLPFARFGYAVSWSHIVFALRADSFGASYGIPLDAFAYDSYQRIGYNAPKYTKLKKIKTNKASKVFKFGGLREDDVQVQLSARARIVSGHLILRCIYTVSNKKRPANLDDLKTLGLDVCGHISTTYRNEPWYVNILADSLRGPSCKWAPYDGSGWADHPVSPSQQVDPTTTAGIILESPATGEDRKEVAEDLVTVEDVLGANADDDYSGQCSFCFTEYSVQEASLKPNNGIEVVVWHDLGNGKSTDGVFWVQNSHWKALVGEESRDYHYKTKISK</sequence>
<dbReference type="InterPro" id="IPR036047">
    <property type="entry name" value="F-box-like_dom_sf"/>
</dbReference>
<evidence type="ECO:0000313" key="2">
    <source>
        <dbReference type="Proteomes" id="UP001521785"/>
    </source>
</evidence>
<dbReference type="SUPFAM" id="SSF81383">
    <property type="entry name" value="F-box domain"/>
    <property type="match status" value="1"/>
</dbReference>
<protein>
    <recommendedName>
        <fullName evidence="3">F-box domain-containing protein</fullName>
    </recommendedName>
</protein>
<evidence type="ECO:0000313" key="1">
    <source>
        <dbReference type="EMBL" id="KAL1607998.1"/>
    </source>
</evidence>
<dbReference type="Proteomes" id="UP001521785">
    <property type="component" value="Unassembled WGS sequence"/>
</dbReference>
<dbReference type="EMBL" id="JAKJXO020000003">
    <property type="protein sequence ID" value="KAL1607998.1"/>
    <property type="molecule type" value="Genomic_DNA"/>
</dbReference>
<name>A0ABR3RUQ6_9PLEO</name>
<organism evidence="1 2">
    <name type="scientific">Paraconiothyrium brasiliense</name>
    <dbReference type="NCBI Taxonomy" id="300254"/>
    <lineage>
        <taxon>Eukaryota</taxon>
        <taxon>Fungi</taxon>
        <taxon>Dikarya</taxon>
        <taxon>Ascomycota</taxon>
        <taxon>Pezizomycotina</taxon>
        <taxon>Dothideomycetes</taxon>
        <taxon>Pleosporomycetidae</taxon>
        <taxon>Pleosporales</taxon>
        <taxon>Massarineae</taxon>
        <taxon>Didymosphaeriaceae</taxon>
        <taxon>Paraconiothyrium</taxon>
    </lineage>
</organism>
<keyword evidence="2" id="KW-1185">Reference proteome</keyword>
<comment type="caution">
    <text evidence="1">The sequence shown here is derived from an EMBL/GenBank/DDBJ whole genome shotgun (WGS) entry which is preliminary data.</text>
</comment>
<reference evidence="1 2" key="1">
    <citation type="submission" date="2024-02" db="EMBL/GenBank/DDBJ databases">
        <title>De novo assembly and annotation of 12 fungi associated with fruit tree decline syndrome in Ontario, Canada.</title>
        <authorList>
            <person name="Sulman M."/>
            <person name="Ellouze W."/>
            <person name="Ilyukhin E."/>
        </authorList>
    </citation>
    <scope>NUCLEOTIDE SEQUENCE [LARGE SCALE GENOMIC DNA]</scope>
    <source>
        <strain evidence="1 2">M42-189</strain>
    </source>
</reference>
<proteinExistence type="predicted"/>